<evidence type="ECO:0000256" key="1">
    <source>
        <dbReference type="SAM" id="Phobius"/>
    </source>
</evidence>
<keyword evidence="3" id="KW-1185">Reference proteome</keyword>
<proteinExistence type="predicted"/>
<reference evidence="3" key="1">
    <citation type="submission" date="2017-12" db="EMBL/GenBank/DDBJ databases">
        <authorList>
            <consortium name="DOE Joint Genome Institute"/>
            <person name="Mondo S.J."/>
            <person name="Kjaerbolling I."/>
            <person name="Vesth T.C."/>
            <person name="Frisvad J.C."/>
            <person name="Nybo J.L."/>
            <person name="Theobald S."/>
            <person name="Kuo A."/>
            <person name="Bowyer P."/>
            <person name="Matsuda Y."/>
            <person name="Lyhne E.K."/>
            <person name="Kogle M.E."/>
            <person name="Clum A."/>
            <person name="Lipzen A."/>
            <person name="Salamov A."/>
            <person name="Ngan C.Y."/>
            <person name="Daum C."/>
            <person name="Chiniquy J."/>
            <person name="Barry K."/>
            <person name="LaButti K."/>
            <person name="Haridas S."/>
            <person name="Simmons B.A."/>
            <person name="Magnuson J.K."/>
            <person name="Mortensen U.H."/>
            <person name="Larsen T.O."/>
            <person name="Grigoriev I.V."/>
            <person name="Baker S.E."/>
            <person name="Andersen M.R."/>
            <person name="Nordberg H.P."/>
            <person name="Cantor M.N."/>
            <person name="Hua S.X."/>
        </authorList>
    </citation>
    <scope>NUCLEOTIDE SEQUENCE [LARGE SCALE GENOMIC DNA]</scope>
    <source>
        <strain evidence="3">IBT 19404</strain>
    </source>
</reference>
<keyword evidence="1" id="KW-1133">Transmembrane helix</keyword>
<sequence length="105" mass="11997">MTQDSVEITLVLDTGTQFGWHWFSKNLDSQASKWISQTVRGELTCVSKISISFSPSFYSFYQPPFIILGVCVISVFTCHMITHILTHMRLLSIIFLPETKMSMKS</sequence>
<dbReference type="AlphaFoldDB" id="A0A2J5I1L7"/>
<organism evidence="2 3">
    <name type="scientific">Aspergillus taichungensis</name>
    <dbReference type="NCBI Taxonomy" id="482145"/>
    <lineage>
        <taxon>Eukaryota</taxon>
        <taxon>Fungi</taxon>
        <taxon>Dikarya</taxon>
        <taxon>Ascomycota</taxon>
        <taxon>Pezizomycotina</taxon>
        <taxon>Eurotiomycetes</taxon>
        <taxon>Eurotiomycetidae</taxon>
        <taxon>Eurotiales</taxon>
        <taxon>Aspergillaceae</taxon>
        <taxon>Aspergillus</taxon>
        <taxon>Aspergillus subgen. Circumdati</taxon>
    </lineage>
</organism>
<evidence type="ECO:0000313" key="2">
    <source>
        <dbReference type="EMBL" id="PLN83708.1"/>
    </source>
</evidence>
<gene>
    <name evidence="2" type="ORF">BDW42DRAFT_62349</name>
</gene>
<feature type="transmembrane region" description="Helical" evidence="1">
    <location>
        <begin position="65"/>
        <end position="85"/>
    </location>
</feature>
<accession>A0A2J5I1L7</accession>
<dbReference type="EMBL" id="KZ559517">
    <property type="protein sequence ID" value="PLN83708.1"/>
    <property type="molecule type" value="Genomic_DNA"/>
</dbReference>
<name>A0A2J5I1L7_9EURO</name>
<keyword evidence="1" id="KW-0472">Membrane</keyword>
<keyword evidence="1" id="KW-0812">Transmembrane</keyword>
<evidence type="ECO:0000313" key="3">
    <source>
        <dbReference type="Proteomes" id="UP000235023"/>
    </source>
</evidence>
<protein>
    <submittedName>
        <fullName evidence="2">Uncharacterized protein</fullName>
    </submittedName>
</protein>
<dbReference type="Proteomes" id="UP000235023">
    <property type="component" value="Unassembled WGS sequence"/>
</dbReference>